<dbReference type="SUPFAM" id="SSF46894">
    <property type="entry name" value="C-terminal effector domain of the bipartite response regulators"/>
    <property type="match status" value="1"/>
</dbReference>
<accession>A0ABS2GEH2</accession>
<gene>
    <name evidence="2" type="ORF">H9X83_13010</name>
</gene>
<dbReference type="InterPro" id="IPR025246">
    <property type="entry name" value="IS30-like_HTH"/>
</dbReference>
<dbReference type="RefSeq" id="WP_243424972.1">
    <property type="nucleotide sequence ID" value="NZ_JACSNV010000087.1"/>
</dbReference>
<feature type="non-terminal residue" evidence="2">
    <location>
        <position position="44"/>
    </location>
</feature>
<dbReference type="EMBL" id="JACSNV010000087">
    <property type="protein sequence ID" value="MBM6879027.1"/>
    <property type="molecule type" value="Genomic_DNA"/>
</dbReference>
<organism evidence="2 3">
    <name type="scientific">Anaerotignum lactatifermentans</name>
    <dbReference type="NCBI Taxonomy" id="160404"/>
    <lineage>
        <taxon>Bacteria</taxon>
        <taxon>Bacillati</taxon>
        <taxon>Bacillota</taxon>
        <taxon>Clostridia</taxon>
        <taxon>Lachnospirales</taxon>
        <taxon>Anaerotignaceae</taxon>
        <taxon>Anaerotignum</taxon>
    </lineage>
</organism>
<evidence type="ECO:0000313" key="2">
    <source>
        <dbReference type="EMBL" id="MBM6879027.1"/>
    </source>
</evidence>
<evidence type="ECO:0000313" key="3">
    <source>
        <dbReference type="Proteomes" id="UP000729290"/>
    </source>
</evidence>
<proteinExistence type="predicted"/>
<sequence>MSHYKHLTLSERELILYLLAKGFSISKIALKIGRSKSTISRELK</sequence>
<reference evidence="2 3" key="1">
    <citation type="journal article" date="2021" name="Sci. Rep.">
        <title>The distribution of antibiotic resistance genes in chicken gut microbiota commensals.</title>
        <authorList>
            <person name="Juricova H."/>
            <person name="Matiasovicova J."/>
            <person name="Kubasova T."/>
            <person name="Cejkova D."/>
            <person name="Rychlik I."/>
        </authorList>
    </citation>
    <scope>NUCLEOTIDE SEQUENCE [LARGE SCALE GENOMIC DNA]</scope>
    <source>
        <strain evidence="2 3">An431b</strain>
    </source>
</reference>
<feature type="domain" description="Transposase IS30-like HTH" evidence="1">
    <location>
        <begin position="3"/>
        <end position="44"/>
    </location>
</feature>
<dbReference type="InterPro" id="IPR016032">
    <property type="entry name" value="Sig_transdc_resp-reg_C-effctor"/>
</dbReference>
<protein>
    <submittedName>
        <fullName evidence="2">Helix-turn-helix domain-containing protein</fullName>
    </submittedName>
</protein>
<evidence type="ECO:0000259" key="1">
    <source>
        <dbReference type="Pfam" id="PF13936"/>
    </source>
</evidence>
<dbReference type="Proteomes" id="UP000729290">
    <property type="component" value="Unassembled WGS sequence"/>
</dbReference>
<comment type="caution">
    <text evidence="2">The sequence shown here is derived from an EMBL/GenBank/DDBJ whole genome shotgun (WGS) entry which is preliminary data.</text>
</comment>
<keyword evidence="3" id="KW-1185">Reference proteome</keyword>
<name>A0ABS2GEH2_9FIRM</name>
<dbReference type="Gene3D" id="1.10.10.60">
    <property type="entry name" value="Homeodomain-like"/>
    <property type="match status" value="1"/>
</dbReference>
<dbReference type="Pfam" id="PF13936">
    <property type="entry name" value="HTH_38"/>
    <property type="match status" value="1"/>
</dbReference>